<dbReference type="InterPro" id="IPR005467">
    <property type="entry name" value="His_kinase_dom"/>
</dbReference>
<dbReference type="Pfam" id="PF00512">
    <property type="entry name" value="HisKA"/>
    <property type="match status" value="1"/>
</dbReference>
<feature type="domain" description="Response regulatory" evidence="18">
    <location>
        <begin position="952"/>
        <end position="1070"/>
    </location>
</feature>
<dbReference type="SMART" id="SM00448">
    <property type="entry name" value="REC"/>
    <property type="match status" value="1"/>
</dbReference>
<keyword evidence="14" id="KW-0175">Coiled coil</keyword>
<dbReference type="Gene3D" id="1.20.120.160">
    <property type="entry name" value="HPT domain"/>
    <property type="match status" value="1"/>
</dbReference>
<dbReference type="SMART" id="SM00388">
    <property type="entry name" value="HisKA"/>
    <property type="match status" value="1"/>
</dbReference>
<dbReference type="PROSITE" id="PS50109">
    <property type="entry name" value="HIS_KIN"/>
    <property type="match status" value="1"/>
</dbReference>
<dbReference type="PROSITE" id="PS50112">
    <property type="entry name" value="PAS"/>
    <property type="match status" value="1"/>
</dbReference>
<feature type="compositionally biased region" description="Low complexity" evidence="15">
    <location>
        <begin position="214"/>
        <end position="234"/>
    </location>
</feature>
<dbReference type="SMART" id="SM00086">
    <property type="entry name" value="PAC"/>
    <property type="match status" value="2"/>
</dbReference>
<dbReference type="GO" id="GO:0000155">
    <property type="term" value="F:phosphorelay sensor kinase activity"/>
    <property type="evidence" value="ECO:0007669"/>
    <property type="project" value="InterPro"/>
</dbReference>
<evidence type="ECO:0000256" key="1">
    <source>
        <dbReference type="ARBA" id="ARBA00000085"/>
    </source>
</evidence>
<protein>
    <recommendedName>
        <fullName evidence="3">histidine kinase</fullName>
        <ecNumber evidence="3">2.7.13.3</ecNumber>
    </recommendedName>
</protein>
<evidence type="ECO:0000256" key="11">
    <source>
        <dbReference type="ARBA" id="ARBA00022989"/>
    </source>
</evidence>
<feature type="modified residue" description="4-aspartylphosphate" evidence="13">
    <location>
        <position position="1002"/>
    </location>
</feature>
<dbReference type="EC" id="2.7.13.3" evidence="3"/>
<dbReference type="CDD" id="cd17546">
    <property type="entry name" value="REC_hyHK_CKI1_RcsC-like"/>
    <property type="match status" value="1"/>
</dbReference>
<dbReference type="InterPro" id="IPR035965">
    <property type="entry name" value="PAS-like_dom_sf"/>
</dbReference>
<dbReference type="Gene3D" id="3.40.50.2300">
    <property type="match status" value="1"/>
</dbReference>
<dbReference type="PANTHER" id="PTHR45339">
    <property type="entry name" value="HYBRID SIGNAL TRANSDUCTION HISTIDINE KINASE J"/>
    <property type="match status" value="1"/>
</dbReference>
<evidence type="ECO:0000256" key="10">
    <source>
        <dbReference type="ARBA" id="ARBA00022840"/>
    </source>
</evidence>
<dbReference type="InterPro" id="IPR013655">
    <property type="entry name" value="PAS_fold_3"/>
</dbReference>
<dbReference type="CDD" id="cd16922">
    <property type="entry name" value="HATPase_EvgS-ArcB-TorS-like"/>
    <property type="match status" value="1"/>
</dbReference>
<dbReference type="CDD" id="cd06225">
    <property type="entry name" value="HAMP"/>
    <property type="match status" value="1"/>
</dbReference>
<dbReference type="GO" id="GO:0005524">
    <property type="term" value="F:ATP binding"/>
    <property type="evidence" value="ECO:0007669"/>
    <property type="project" value="UniProtKB-KW"/>
</dbReference>
<feature type="domain" description="PAC" evidence="20">
    <location>
        <begin position="595"/>
        <end position="646"/>
    </location>
</feature>
<dbReference type="GO" id="GO:0005886">
    <property type="term" value="C:plasma membrane"/>
    <property type="evidence" value="ECO:0007669"/>
    <property type="project" value="UniProtKB-SubCell"/>
</dbReference>
<feature type="region of interest" description="Disordered" evidence="15">
    <location>
        <begin position="214"/>
        <end position="237"/>
    </location>
</feature>
<dbReference type="InterPro" id="IPR003661">
    <property type="entry name" value="HisK_dim/P_dom"/>
</dbReference>
<evidence type="ECO:0000256" key="4">
    <source>
        <dbReference type="ARBA" id="ARBA00022475"/>
    </source>
</evidence>
<feature type="domain" description="PAS" evidence="19">
    <location>
        <begin position="508"/>
        <end position="564"/>
    </location>
</feature>
<dbReference type="SUPFAM" id="SSF103190">
    <property type="entry name" value="Sensory domain-like"/>
    <property type="match status" value="1"/>
</dbReference>
<dbReference type="SUPFAM" id="SSF52172">
    <property type="entry name" value="CheY-like"/>
    <property type="match status" value="1"/>
</dbReference>
<proteinExistence type="predicted"/>
<dbReference type="SMART" id="SM00304">
    <property type="entry name" value="HAMP"/>
    <property type="match status" value="1"/>
</dbReference>
<dbReference type="InterPro" id="IPR001610">
    <property type="entry name" value="PAC"/>
</dbReference>
<dbReference type="InterPro" id="IPR036890">
    <property type="entry name" value="HATPase_C_sf"/>
</dbReference>
<evidence type="ECO:0000256" key="16">
    <source>
        <dbReference type="SAM" id="Phobius"/>
    </source>
</evidence>
<dbReference type="EMBL" id="CP022111">
    <property type="protein sequence ID" value="ASG22052.1"/>
    <property type="molecule type" value="Genomic_DNA"/>
</dbReference>
<dbReference type="PROSITE" id="PS50110">
    <property type="entry name" value="RESPONSE_REGULATORY"/>
    <property type="match status" value="1"/>
</dbReference>
<organism evidence="22 23">
    <name type="scientific">Nitrospirillum viridazoti CBAmc</name>
    <dbReference type="NCBI Taxonomy" id="1441467"/>
    <lineage>
        <taxon>Bacteria</taxon>
        <taxon>Pseudomonadati</taxon>
        <taxon>Pseudomonadota</taxon>
        <taxon>Alphaproteobacteria</taxon>
        <taxon>Rhodospirillales</taxon>
        <taxon>Azospirillaceae</taxon>
        <taxon>Nitrospirillum</taxon>
        <taxon>Nitrospirillum viridazoti</taxon>
    </lineage>
</organism>
<dbReference type="InterPro" id="IPR036097">
    <property type="entry name" value="HisK_dim/P_sf"/>
</dbReference>
<dbReference type="Pfam" id="PF08448">
    <property type="entry name" value="PAS_4"/>
    <property type="match status" value="1"/>
</dbReference>
<evidence type="ECO:0000256" key="15">
    <source>
        <dbReference type="SAM" id="MobiDB-lite"/>
    </source>
</evidence>
<evidence type="ECO:0000259" key="18">
    <source>
        <dbReference type="PROSITE" id="PS50110"/>
    </source>
</evidence>
<dbReference type="InterPro" id="IPR036641">
    <property type="entry name" value="HPT_dom_sf"/>
</dbReference>
<evidence type="ECO:0000259" key="20">
    <source>
        <dbReference type="PROSITE" id="PS50113"/>
    </source>
</evidence>
<feature type="coiled-coil region" evidence="14">
    <location>
        <begin position="637"/>
        <end position="671"/>
    </location>
</feature>
<evidence type="ECO:0000256" key="9">
    <source>
        <dbReference type="ARBA" id="ARBA00022777"/>
    </source>
</evidence>
<comment type="catalytic activity">
    <reaction evidence="1">
        <text>ATP + protein L-histidine = ADP + protein N-phospho-L-histidine.</text>
        <dbReference type="EC" id="2.7.13.3"/>
    </reaction>
</comment>
<keyword evidence="5 13" id="KW-0597">Phosphoprotein</keyword>
<evidence type="ECO:0000259" key="19">
    <source>
        <dbReference type="PROSITE" id="PS50112"/>
    </source>
</evidence>
<dbReference type="Gene3D" id="1.10.287.130">
    <property type="match status" value="1"/>
</dbReference>
<evidence type="ECO:0000256" key="8">
    <source>
        <dbReference type="ARBA" id="ARBA00022741"/>
    </source>
</evidence>
<feature type="domain" description="PAC" evidence="20">
    <location>
        <begin position="455"/>
        <end position="507"/>
    </location>
</feature>
<dbReference type="Gene3D" id="3.30.565.10">
    <property type="entry name" value="Histidine kinase-like ATPase, C-terminal domain"/>
    <property type="match status" value="1"/>
</dbReference>
<dbReference type="PROSITE" id="PS50885">
    <property type="entry name" value="HAMP"/>
    <property type="match status" value="1"/>
</dbReference>
<dbReference type="RefSeq" id="WP_088872687.1">
    <property type="nucleotide sequence ID" value="NZ_CP022111.1"/>
</dbReference>
<dbReference type="Proteomes" id="UP000197153">
    <property type="component" value="Chromosome 2"/>
</dbReference>
<dbReference type="SUPFAM" id="SSF55874">
    <property type="entry name" value="ATPase domain of HSP90 chaperone/DNA topoisomerase II/histidine kinase"/>
    <property type="match status" value="1"/>
</dbReference>
<keyword evidence="9" id="KW-0418">Kinase</keyword>
<dbReference type="SMART" id="SM00387">
    <property type="entry name" value="HATPase_c"/>
    <property type="match status" value="1"/>
</dbReference>
<dbReference type="InterPro" id="IPR013656">
    <property type="entry name" value="PAS_4"/>
</dbReference>
<dbReference type="InterPro" id="IPR029151">
    <property type="entry name" value="Sensor-like_sf"/>
</dbReference>
<evidence type="ECO:0000313" key="23">
    <source>
        <dbReference type="Proteomes" id="UP000197153"/>
    </source>
</evidence>
<dbReference type="Gene3D" id="3.30.450.20">
    <property type="entry name" value="PAS domain"/>
    <property type="match status" value="3"/>
</dbReference>
<feature type="domain" description="Histidine kinase" evidence="17">
    <location>
        <begin position="678"/>
        <end position="906"/>
    </location>
</feature>
<evidence type="ECO:0000259" key="17">
    <source>
        <dbReference type="PROSITE" id="PS50109"/>
    </source>
</evidence>
<evidence type="ECO:0000256" key="6">
    <source>
        <dbReference type="ARBA" id="ARBA00022679"/>
    </source>
</evidence>
<dbReference type="Pfam" id="PF00072">
    <property type="entry name" value="Response_reg"/>
    <property type="match status" value="1"/>
</dbReference>
<dbReference type="AlphaFoldDB" id="A0A248JTJ2"/>
<dbReference type="CDD" id="cd12914">
    <property type="entry name" value="PDC1_DGC_like"/>
    <property type="match status" value="1"/>
</dbReference>
<dbReference type="SUPFAM" id="SSF47384">
    <property type="entry name" value="Homodimeric domain of signal transducing histidine kinase"/>
    <property type="match status" value="1"/>
</dbReference>
<dbReference type="InterPro" id="IPR001789">
    <property type="entry name" value="Sig_transdc_resp-reg_receiver"/>
</dbReference>
<accession>A0A248JTJ2</accession>
<dbReference type="Gene3D" id="6.10.340.10">
    <property type="match status" value="1"/>
</dbReference>
<dbReference type="InterPro" id="IPR000014">
    <property type="entry name" value="PAS"/>
</dbReference>
<dbReference type="CDD" id="cd00130">
    <property type="entry name" value="PAS"/>
    <property type="match status" value="1"/>
</dbReference>
<feature type="compositionally biased region" description="Pro residues" evidence="15">
    <location>
        <begin position="926"/>
        <end position="944"/>
    </location>
</feature>
<dbReference type="PANTHER" id="PTHR45339:SF3">
    <property type="entry name" value="HISTIDINE KINASE"/>
    <property type="match status" value="1"/>
</dbReference>
<evidence type="ECO:0000313" key="22">
    <source>
        <dbReference type="EMBL" id="ASG22052.1"/>
    </source>
</evidence>
<dbReference type="CDD" id="cd00082">
    <property type="entry name" value="HisKA"/>
    <property type="match status" value="1"/>
</dbReference>
<reference evidence="22 23" key="1">
    <citation type="submission" date="2017-06" db="EMBL/GenBank/DDBJ databases">
        <title>Complete genome sequence of Nitrospirillum amazonense strain CBAmC, an endophytic nitrogen-fixing and plant growth-promoting bacterium, isolated from sugarcane.</title>
        <authorList>
            <person name="Schwab S."/>
            <person name="dos Santos Teixeira K.R."/>
            <person name="Simoes Araujo J.L."/>
            <person name="Soares Vidal M."/>
            <person name="Borges de Freitas H.R."/>
            <person name="Rivello Crivelaro A.L."/>
            <person name="Bueno de Camargo Nunes A."/>
            <person name="dos Santos C.M."/>
            <person name="Palmeira da Silva Rosa D."/>
            <person name="da Silva Padilha D."/>
            <person name="da Silva E."/>
            <person name="Araujo Terra L."/>
            <person name="Soares Mendes V."/>
            <person name="Farinelli L."/>
            <person name="Magalhaes Cruz L."/>
            <person name="Baldani J.I."/>
        </authorList>
    </citation>
    <scope>NUCLEOTIDE SEQUENCE [LARGE SCALE GENOMIC DNA]</scope>
    <source>
        <strain evidence="22 23">CBAmC</strain>
    </source>
</reference>
<dbReference type="PRINTS" id="PR00344">
    <property type="entry name" value="BCTRLSENSOR"/>
</dbReference>
<evidence type="ECO:0000256" key="14">
    <source>
        <dbReference type="SAM" id="Coils"/>
    </source>
</evidence>
<gene>
    <name evidence="22" type="ORF">Y958_13750</name>
</gene>
<evidence type="ECO:0000256" key="3">
    <source>
        <dbReference type="ARBA" id="ARBA00012438"/>
    </source>
</evidence>
<feature type="compositionally biased region" description="Low complexity" evidence="15">
    <location>
        <begin position="912"/>
        <end position="925"/>
    </location>
</feature>
<feature type="region of interest" description="Disordered" evidence="15">
    <location>
        <begin position="905"/>
        <end position="951"/>
    </location>
</feature>
<dbReference type="Pfam" id="PF00672">
    <property type="entry name" value="HAMP"/>
    <property type="match status" value="1"/>
</dbReference>
<dbReference type="PROSITE" id="PS50113">
    <property type="entry name" value="PAC"/>
    <property type="match status" value="2"/>
</dbReference>
<dbReference type="InterPro" id="IPR003594">
    <property type="entry name" value="HATPase_dom"/>
</dbReference>
<evidence type="ECO:0000256" key="7">
    <source>
        <dbReference type="ARBA" id="ARBA00022692"/>
    </source>
</evidence>
<keyword evidence="12" id="KW-0902">Two-component regulatory system</keyword>
<feature type="domain" description="HAMP" evidence="21">
    <location>
        <begin position="327"/>
        <end position="380"/>
    </location>
</feature>
<keyword evidence="7 16" id="KW-0812">Transmembrane</keyword>
<feature type="transmembrane region" description="Helical" evidence="16">
    <location>
        <begin position="303"/>
        <end position="325"/>
    </location>
</feature>
<dbReference type="Pfam" id="PF02518">
    <property type="entry name" value="HATPase_c"/>
    <property type="match status" value="1"/>
</dbReference>
<evidence type="ECO:0000256" key="12">
    <source>
        <dbReference type="ARBA" id="ARBA00023012"/>
    </source>
</evidence>
<dbReference type="Pfam" id="PF08447">
    <property type="entry name" value="PAS_3"/>
    <property type="match status" value="1"/>
</dbReference>
<evidence type="ECO:0000259" key="21">
    <source>
        <dbReference type="PROSITE" id="PS50885"/>
    </source>
</evidence>
<dbReference type="InterPro" id="IPR004358">
    <property type="entry name" value="Sig_transdc_His_kin-like_C"/>
</dbReference>
<dbReference type="NCBIfam" id="TIGR00229">
    <property type="entry name" value="sensory_box"/>
    <property type="match status" value="2"/>
</dbReference>
<evidence type="ECO:0000256" key="5">
    <source>
        <dbReference type="ARBA" id="ARBA00022553"/>
    </source>
</evidence>
<keyword evidence="11 16" id="KW-1133">Transmembrane helix</keyword>
<keyword evidence="16" id="KW-0472">Membrane</keyword>
<keyword evidence="4" id="KW-1003">Cell membrane</keyword>
<name>A0A248JTJ2_9PROT</name>
<dbReference type="SUPFAM" id="SSF55785">
    <property type="entry name" value="PYP-like sensor domain (PAS domain)"/>
    <property type="match status" value="2"/>
</dbReference>
<keyword evidence="23" id="KW-1185">Reference proteome</keyword>
<dbReference type="SUPFAM" id="SSF158472">
    <property type="entry name" value="HAMP domain-like"/>
    <property type="match status" value="1"/>
</dbReference>
<dbReference type="InterPro" id="IPR003660">
    <property type="entry name" value="HAMP_dom"/>
</dbReference>
<dbReference type="InterPro" id="IPR008207">
    <property type="entry name" value="Sig_transdc_His_kin_Hpt_dom"/>
</dbReference>
<keyword evidence="10" id="KW-0067">ATP-binding</keyword>
<comment type="subcellular location">
    <subcellularLocation>
        <location evidence="2">Cell membrane</location>
        <topology evidence="2">Multi-pass membrane protein</topology>
    </subcellularLocation>
</comment>
<dbReference type="SUPFAM" id="SSF47226">
    <property type="entry name" value="Histidine-containing phosphotransfer domain, HPT domain"/>
    <property type="match status" value="1"/>
</dbReference>
<dbReference type="InterPro" id="IPR011006">
    <property type="entry name" value="CheY-like_superfamily"/>
</dbReference>
<evidence type="ECO:0000256" key="13">
    <source>
        <dbReference type="PROSITE-ProRule" id="PRU00169"/>
    </source>
</evidence>
<evidence type="ECO:0000256" key="2">
    <source>
        <dbReference type="ARBA" id="ARBA00004651"/>
    </source>
</evidence>
<sequence>MRLPGLRSRLLLLLVAVIGAMAALMVVEGQSRRQAAVMAARAHVRILTQVAEEEHRVLVEQLGHLVETVALQEVELSAGDCAGDLVRLKAAEPWIANVFLSRPDGTTICASTGTPPAALNVSDRPYFQEAVRTGRATLSDYMIGRTTRAPILAMARPILGADGQVKAVARASMRLNWAGRLAAMAADMPNGLFAIVDAKGEVLVRFPAPAQAPTAAAPLPAAPQADGPAAPLGDNPSGAVLTGQRLDGALVSQLFAQPTGTLLSAGLDGVPRIIGFGTLQGINARVVVSLPRAEAVGEADDDFWRSMMGLAAVAAAALLLGIFALETSVMSRLVTLTRVVERIGRGERGVRAPERASDAEFAVLARAINTMAHNLEQGATDLAEREVRFRDLIDVSTDWYWEADPDRRLTYVSPGVRSIGLDPLRMVGQKQMGGLTPTPETAAALAGGADKQEFRDLRYVVSHPSGRRYHIVLSGRPLYDADGAIRGWRGVGRDITALVEARGALEESEARFRLLADRASDIILLTRPDGTRLYVSPSVERILGYGVAEFTRLPLSELRHPDDQAIDATLDALSAAASRAGAAGAVAEGDLARGVSARFRLRHKGGRWIWLETIISLTRGDDGMPLLISAARDVTERVRQEEELRAARDTLTAAAAELEQARRVAEDANAAKSVFLTATSHEIRTPLNGIIGAVQLLAAEPLAPLQRDLAVIIRDSAQTLLLLVDDLLDLSKLEAGRVDLVATDFQLAAVVTEAARLMEGQARAKGLALSTRIAPEAAATFRGDARRLRQLLLNLLGNAVKFTDKGQVQLTAEVVEGAPAGDAGGPRDVRVVLTVRDTGIGMTADQQARLFNRFVQGDDGIAQRYGGSGLGLSICRELVTLMGGTIALDSSPGQGSTFTIDLTLPRLPGPRLPGQAAAAGEAAPFPATPPPAAPPPAAPPPAAPPKRGAGRRVLVVEDNSINARLTEMMLRTEGYAVELAGDGAAGAAIALGQPPVDLVLMDIQMAGLDGLEATRRIRAGEPPGRRVPVIAMTANAMVGMREEYLAAGMDDYVSKPFDQGRFLDLVARWTGGVAAPADPGATEGPRPMTGPSDGFPMADQPLFDGEPLAKLVDLAGRDGTVDMVREFVSFGQARIARTAGLVTAGNLPEARREAHSLISTVGNLGLRRLQFLAQSLEQACIQGDAEEARQLVAAIVGVAPASWAALARDYPVPIAAA</sequence>
<dbReference type="KEGG" id="nao:Y958_13750"/>
<dbReference type="InterPro" id="IPR000700">
    <property type="entry name" value="PAS-assoc_C"/>
</dbReference>
<keyword evidence="6" id="KW-0808">Transferase</keyword>
<dbReference type="Pfam" id="PF01627">
    <property type="entry name" value="Hpt"/>
    <property type="match status" value="1"/>
</dbReference>
<keyword evidence="8" id="KW-0547">Nucleotide-binding</keyword>
<dbReference type="SMART" id="SM00091">
    <property type="entry name" value="PAS"/>
    <property type="match status" value="1"/>
</dbReference>
<dbReference type="FunFam" id="3.30.565.10:FF:000010">
    <property type="entry name" value="Sensor histidine kinase RcsC"/>
    <property type="match status" value="1"/>
</dbReference>